<proteinExistence type="predicted"/>
<gene>
    <name evidence="2" type="ORF">H7995_04115</name>
</gene>
<reference evidence="2 3" key="1">
    <citation type="submission" date="2020-08" db="EMBL/GenBank/DDBJ databases">
        <title>Pseudomonas sp. nov.</title>
        <authorList>
            <person name="Gieschler S."/>
            <person name="Fiedler G."/>
            <person name="Brinks E."/>
            <person name="Boehnlein C."/>
            <person name="Franz C.M.A.P."/>
            <person name="Kabisch J."/>
        </authorList>
    </citation>
    <scope>NUCLEOTIDE SEQUENCE [LARGE SCALE GENOMIC DNA]</scope>
    <source>
        <strain evidence="2 3">MBT-1</strain>
    </source>
</reference>
<dbReference type="Gene3D" id="3.20.20.450">
    <property type="entry name" value="EAL domain"/>
    <property type="match status" value="1"/>
</dbReference>
<dbReference type="Pfam" id="PF00563">
    <property type="entry name" value="EAL"/>
    <property type="match status" value="1"/>
</dbReference>
<sequence length="155" mass="16942">MMAHYLAWARQQDLSSCATQGRLEVKYQPIADRRTGRLVGATALPRWSRGGISVPSQVVQQMTGAVVRQVAEDYSVYLWACKDFSIRLPLSPQDILDPDFADYVAAVLERYDIPASAIRLDASASSPGNQSAALPIAALARKYFAIANEAQTLGR</sequence>
<dbReference type="RefSeq" id="WP_166591733.1">
    <property type="nucleotide sequence ID" value="NZ_CP130043.1"/>
</dbReference>
<comment type="caution">
    <text evidence="2">The sequence shown here is derived from an EMBL/GenBank/DDBJ whole genome shotgun (WGS) entry which is preliminary data.</text>
</comment>
<name>A0A7X1GAT1_9PSED</name>
<dbReference type="InterPro" id="IPR035919">
    <property type="entry name" value="EAL_sf"/>
</dbReference>
<evidence type="ECO:0000313" key="3">
    <source>
        <dbReference type="Proteomes" id="UP000526003"/>
    </source>
</evidence>
<keyword evidence="3" id="KW-1185">Reference proteome</keyword>
<dbReference type="Proteomes" id="UP000526003">
    <property type="component" value="Unassembled WGS sequence"/>
</dbReference>
<dbReference type="AlphaFoldDB" id="A0A7X1GAT1"/>
<evidence type="ECO:0000313" key="2">
    <source>
        <dbReference type="EMBL" id="MBC2688979.1"/>
    </source>
</evidence>
<organism evidence="2 3">
    <name type="scientific">Pseudomonas kielensis</name>
    <dbReference type="NCBI Taxonomy" id="2762577"/>
    <lineage>
        <taxon>Bacteria</taxon>
        <taxon>Pseudomonadati</taxon>
        <taxon>Pseudomonadota</taxon>
        <taxon>Gammaproteobacteria</taxon>
        <taxon>Pseudomonadales</taxon>
        <taxon>Pseudomonadaceae</taxon>
        <taxon>Pseudomonas</taxon>
    </lineage>
</organism>
<dbReference type="SUPFAM" id="SSF141868">
    <property type="entry name" value="EAL domain-like"/>
    <property type="match status" value="1"/>
</dbReference>
<protein>
    <submittedName>
        <fullName evidence="2">EAL domain-containing protein</fullName>
    </submittedName>
</protein>
<accession>A0A7X1GAT1</accession>
<dbReference type="EMBL" id="JACMYG010000003">
    <property type="protein sequence ID" value="MBC2688979.1"/>
    <property type="molecule type" value="Genomic_DNA"/>
</dbReference>
<feature type="domain" description="EAL" evidence="1">
    <location>
        <begin position="14"/>
        <end position="127"/>
    </location>
</feature>
<evidence type="ECO:0000259" key="1">
    <source>
        <dbReference type="Pfam" id="PF00563"/>
    </source>
</evidence>
<dbReference type="InterPro" id="IPR001633">
    <property type="entry name" value="EAL_dom"/>
</dbReference>